<dbReference type="InterPro" id="IPR051091">
    <property type="entry name" value="O-Glucosyltr/Glycosyltrsf_90"/>
</dbReference>
<feature type="domain" description="Glycosyl transferase CAP10" evidence="2">
    <location>
        <begin position="113"/>
        <end position="313"/>
    </location>
</feature>
<name>A0A7C9LAL7_9BACT</name>
<reference evidence="3 4" key="1">
    <citation type="submission" date="2019-09" db="EMBL/GenBank/DDBJ databases">
        <title>Prevotella A2879 sp. nov., isolated from an abscess of a patient.</title>
        <authorList>
            <person name="Buhl M."/>
            <person name="Oberhettinger P."/>
        </authorList>
    </citation>
    <scope>NUCLEOTIDE SEQUENCE [LARGE SCALE GENOMIC DNA]</scope>
    <source>
        <strain evidence="3 4">A2879</strain>
    </source>
</reference>
<organism evidence="3 4">
    <name type="scientific">Prevotella vespertina</name>
    <dbReference type="NCBI Taxonomy" id="2608404"/>
    <lineage>
        <taxon>Bacteria</taxon>
        <taxon>Pseudomonadati</taxon>
        <taxon>Bacteroidota</taxon>
        <taxon>Bacteroidia</taxon>
        <taxon>Bacteroidales</taxon>
        <taxon>Prevotellaceae</taxon>
        <taxon>Prevotella</taxon>
    </lineage>
</organism>
<evidence type="ECO:0000259" key="2">
    <source>
        <dbReference type="SMART" id="SM00672"/>
    </source>
</evidence>
<dbReference type="EMBL" id="VVIQ01000003">
    <property type="protein sequence ID" value="MUL27593.1"/>
    <property type="molecule type" value="Genomic_DNA"/>
</dbReference>
<dbReference type="SMART" id="SM00672">
    <property type="entry name" value="CAP10"/>
    <property type="match status" value="1"/>
</dbReference>
<dbReference type="RefSeq" id="WP_155715664.1">
    <property type="nucleotide sequence ID" value="NZ_VVIQ01000003.1"/>
</dbReference>
<keyword evidence="1 3" id="KW-0808">Transferase</keyword>
<comment type="caution">
    <text evidence="3">The sequence shown here is derived from an EMBL/GenBank/DDBJ whole genome shotgun (WGS) entry which is preliminary data.</text>
</comment>
<dbReference type="Proteomes" id="UP000482295">
    <property type="component" value="Unassembled WGS sequence"/>
</dbReference>
<evidence type="ECO:0000256" key="1">
    <source>
        <dbReference type="ARBA" id="ARBA00022679"/>
    </source>
</evidence>
<dbReference type="PANTHER" id="PTHR12203:SF35">
    <property type="entry name" value="PROTEIN O-GLUCOSYLTRANSFERASE 1"/>
    <property type="match status" value="1"/>
</dbReference>
<gene>
    <name evidence="3" type="ORF">F0475_04585</name>
</gene>
<evidence type="ECO:0000313" key="4">
    <source>
        <dbReference type="Proteomes" id="UP000482295"/>
    </source>
</evidence>
<sequence>MGNSIGKILDYVFVPRICYRPRLSSIMAGLSYDEREIVMDRVAYYNKLQEHTHIDEATTVGQYKFPLKKQQFGDKKSRLSTYFFDQYSVLKYFPAACRFRYEHGDVTHVPSQPAFVKSRPIVGDNVNAILLKLDQHRHFRFVHDEKAFAEKKNMLVSRTTWCNARPHRRRFCEMFWDHPMCNIGKSQAEPNEDFPESIKGFLSIEEQLDYKFVACIEGMDVATNLKWVMSSNSVAVSTPMIYETWYMEGRLIPDYHYIEVKPDYSDLIEKIEYYIAHPSEAETIIEHAHEWVKQFQNPRIELATQLAVAQKYFDLTDL</sequence>
<protein>
    <submittedName>
        <fullName evidence="3">Glycosyltransferase</fullName>
    </submittedName>
</protein>
<dbReference type="PANTHER" id="PTHR12203">
    <property type="entry name" value="KDEL LYS-ASP-GLU-LEU CONTAINING - RELATED"/>
    <property type="match status" value="1"/>
</dbReference>
<proteinExistence type="predicted"/>
<dbReference type="InterPro" id="IPR006598">
    <property type="entry name" value="CAP10"/>
</dbReference>
<dbReference type="GO" id="GO:0016740">
    <property type="term" value="F:transferase activity"/>
    <property type="evidence" value="ECO:0007669"/>
    <property type="project" value="UniProtKB-KW"/>
</dbReference>
<accession>A0A7C9LAL7</accession>
<evidence type="ECO:0000313" key="3">
    <source>
        <dbReference type="EMBL" id="MUL27593.1"/>
    </source>
</evidence>
<keyword evidence="4" id="KW-1185">Reference proteome</keyword>
<dbReference type="AlphaFoldDB" id="A0A7C9LAL7"/>
<dbReference type="Pfam" id="PF05686">
    <property type="entry name" value="Glyco_transf_90"/>
    <property type="match status" value="1"/>
</dbReference>